<evidence type="ECO:0000313" key="2">
    <source>
        <dbReference type="Proteomes" id="UP000030672"/>
    </source>
</evidence>
<accession>A0A074W6T5</accession>
<keyword evidence="2" id="KW-1185">Reference proteome</keyword>
<organism evidence="1 2">
    <name type="scientific">Aureobasidium melanogenum (strain CBS 110374)</name>
    <name type="common">Aureobasidium pullulans var. melanogenum</name>
    <dbReference type="NCBI Taxonomy" id="1043003"/>
    <lineage>
        <taxon>Eukaryota</taxon>
        <taxon>Fungi</taxon>
        <taxon>Dikarya</taxon>
        <taxon>Ascomycota</taxon>
        <taxon>Pezizomycotina</taxon>
        <taxon>Dothideomycetes</taxon>
        <taxon>Dothideomycetidae</taxon>
        <taxon>Dothideales</taxon>
        <taxon>Saccotheciaceae</taxon>
        <taxon>Aureobasidium</taxon>
    </lineage>
</organism>
<evidence type="ECO:0000313" key="1">
    <source>
        <dbReference type="EMBL" id="KEQ58281.1"/>
    </source>
</evidence>
<sequence>MSTGTISLYLFVAGFSALERRQMDASDLTRRGGSSPAVCDAGKELTSTWEPGGHVWGSPKRWTENARQAWLMSHKGLDWVAPVESQGGIFFFIGSVGPLDWRLKKNVQFRSLQLLLSCNKVLETTNIFVSFWYEGLNALFDITFVTAVRIRLGYGSPNQMHATEFHEATYLTPMPNGARIQHRTCDIFLWPFCSFALSARDRFDRDDASKNFSGQPPSRAIPNLCAYED</sequence>
<dbReference type="HOGENOM" id="CLU_1209599_0_0_1"/>
<reference evidence="1 2" key="1">
    <citation type="journal article" date="2014" name="BMC Genomics">
        <title>Genome sequencing of four Aureobasidium pullulans varieties: biotechnological potential, stress tolerance, and description of new species.</title>
        <authorList>
            <person name="Gostin Ar C."/>
            <person name="Ohm R.A."/>
            <person name="Kogej T."/>
            <person name="Sonjak S."/>
            <person name="Turk M."/>
            <person name="Zajc J."/>
            <person name="Zalar P."/>
            <person name="Grube M."/>
            <person name="Sun H."/>
            <person name="Han J."/>
            <person name="Sharma A."/>
            <person name="Chiniquy J."/>
            <person name="Ngan C.Y."/>
            <person name="Lipzen A."/>
            <person name="Barry K."/>
            <person name="Grigoriev I.V."/>
            <person name="Gunde-Cimerman N."/>
        </authorList>
    </citation>
    <scope>NUCLEOTIDE SEQUENCE [LARGE SCALE GENOMIC DNA]</scope>
    <source>
        <strain evidence="1 2">CBS 110374</strain>
    </source>
</reference>
<dbReference type="Proteomes" id="UP000030672">
    <property type="component" value="Unassembled WGS sequence"/>
</dbReference>
<dbReference type="AlphaFoldDB" id="A0A074W6T5"/>
<proteinExistence type="predicted"/>
<dbReference type="EMBL" id="KL584857">
    <property type="protein sequence ID" value="KEQ58281.1"/>
    <property type="molecule type" value="Genomic_DNA"/>
</dbReference>
<gene>
    <name evidence="1" type="ORF">M437DRAFT_70113</name>
</gene>
<dbReference type="GeneID" id="63918777"/>
<dbReference type="RefSeq" id="XP_040875304.1">
    <property type="nucleotide sequence ID" value="XM_041025404.1"/>
</dbReference>
<protein>
    <submittedName>
        <fullName evidence="1">Uncharacterized protein</fullName>
    </submittedName>
</protein>
<name>A0A074W6T5_AURM1</name>